<sequence length="159" mass="18672">MSDLKRKFLYQQLTDFLLTKLPKRYHGNFYSWIENGKLVNQGKNVTANGIEVAHIKYDAVLWFDSFPYREIQAPFIMALIQIWLNENDVLRDQLDHYESDFDLDILDDKTADLSFTISFEEPLTAMENNEGSLMIDGVKYQLQDIEIYYAEDITVEVVK</sequence>
<reference evidence="1 2" key="1">
    <citation type="submission" date="2018-11" db="EMBL/GenBank/DDBJ databases">
        <title>Whole genome sequence of Bibersteinia trehalosi strain OADDL-BT1 an multidrug resistant pathogen isolate.</title>
        <authorList>
            <person name="Couger M."/>
            <person name="Ramachandran A."/>
        </authorList>
    </citation>
    <scope>NUCLEOTIDE SEQUENCE [LARGE SCALE GENOMIC DNA]</scope>
    <source>
        <strain evidence="1 2">OADDL-BT1</strain>
    </source>
</reference>
<evidence type="ECO:0000313" key="2">
    <source>
        <dbReference type="Proteomes" id="UP000276010"/>
    </source>
</evidence>
<dbReference type="AlphaFoldDB" id="A0A426FJ44"/>
<dbReference type="InterPro" id="IPR009678">
    <property type="entry name" value="Phage_tail_completion_R"/>
</dbReference>
<proteinExistence type="predicted"/>
<dbReference type="Proteomes" id="UP000276010">
    <property type="component" value="Unassembled WGS sequence"/>
</dbReference>
<dbReference type="Pfam" id="PF06891">
    <property type="entry name" value="P2_Phage_GpR"/>
    <property type="match status" value="1"/>
</dbReference>
<organism evidence="1 2">
    <name type="scientific">Bibersteinia trehalosi</name>
    <name type="common">Pasteurella trehalosi</name>
    <dbReference type="NCBI Taxonomy" id="47735"/>
    <lineage>
        <taxon>Bacteria</taxon>
        <taxon>Pseudomonadati</taxon>
        <taxon>Pseudomonadota</taxon>
        <taxon>Gammaproteobacteria</taxon>
        <taxon>Pasteurellales</taxon>
        <taxon>Pasteurellaceae</taxon>
        <taxon>Bibersteinia</taxon>
    </lineage>
</organism>
<dbReference type="EMBL" id="RRUC01000015">
    <property type="protein sequence ID" value="RRN04766.1"/>
    <property type="molecule type" value="Genomic_DNA"/>
</dbReference>
<comment type="caution">
    <text evidence="1">The sequence shown here is derived from an EMBL/GenBank/DDBJ whole genome shotgun (WGS) entry which is preliminary data.</text>
</comment>
<dbReference type="RefSeq" id="WP_125134746.1">
    <property type="nucleotide sequence ID" value="NZ_RRUC01000015.1"/>
</dbReference>
<name>A0A426FJ44_BIBTR</name>
<accession>A0A426FJ44</accession>
<gene>
    <name evidence="1" type="ORF">EIM44_04835</name>
</gene>
<protein>
    <submittedName>
        <fullName evidence="1">Phage tail protein</fullName>
    </submittedName>
</protein>
<evidence type="ECO:0000313" key="1">
    <source>
        <dbReference type="EMBL" id="RRN04766.1"/>
    </source>
</evidence>